<protein>
    <recommendedName>
        <fullName evidence="2">DUF6701 domain-containing protein</fullName>
    </recommendedName>
</protein>
<reference evidence="3 4" key="1">
    <citation type="journal article" date="2008" name="PLoS ONE">
        <title>Environmental adaptation: genomic analysis of the piezotolerant and psychrotolerant deep-sea iron reducing bacterium Shewanella piezotolerans WP3.</title>
        <authorList>
            <person name="Wang F."/>
            <person name="Wang J."/>
            <person name="Jian H."/>
            <person name="Zhang B."/>
            <person name="Li S."/>
            <person name="Wang F."/>
            <person name="Zeng X."/>
            <person name="Gao L."/>
            <person name="Bartlett D.H."/>
            <person name="Yu J."/>
            <person name="Hu S."/>
            <person name="Xiao X."/>
        </authorList>
    </citation>
    <scope>NUCLEOTIDE SEQUENCE [LARGE SCALE GENOMIC DNA]</scope>
    <source>
        <strain evidence="4">WP3 / JCM 13877</strain>
    </source>
</reference>
<dbReference type="EMBL" id="CP000472">
    <property type="protein sequence ID" value="ACJ27333.1"/>
    <property type="molecule type" value="Genomic_DNA"/>
</dbReference>
<dbReference type="InterPro" id="IPR013320">
    <property type="entry name" value="ConA-like_dom_sf"/>
</dbReference>
<dbReference type="CDD" id="cd06900">
    <property type="entry name" value="lectin_VcfQ"/>
    <property type="match status" value="1"/>
</dbReference>
<dbReference type="Pfam" id="PF20419">
    <property type="entry name" value="DUF6701"/>
    <property type="match status" value="1"/>
</dbReference>
<keyword evidence="4" id="KW-1185">Reference proteome</keyword>
<dbReference type="KEGG" id="swp:swp_0504"/>
<sequence length="1545" mass="165582">MSNFKRLIVLFFFSAAFSNVVNAFDDIDESVYFPAVAQGHHGNNNNSCHQISDPQFKQNNSARINGTEGLGLKFCSYNSGNGLPNDGCDTPSGGDRYCSITGGDIRGLSTNGSNAFKFSNENGGELGWCSSGQDYTFGNGSDTQFGKISVYSACTVTFSANHDEYRIKNILAGGGAKIVLSAGDYFVEELKLASNSHIIAEGDVRIFVKSAIEISGAKINESGTGKVLLFGYDKMTLNGGTSVKANLYSDDVIYMNSSSAVEGRVTSRYLEMNSTSSINDDASPPQALNFQFGKATSGTVTFDTAFEAGVTPLVFLMPTITESNPSTSDGPASVFITSISSTGFSWSQRSPDGSDFSANIMTEIHWLATTAGTHEFSDGTKFEAGIKAVDEVLYKALGSYESVSLSQSFDVVLSQIQSANNSCWLSSIADPNGSQLSIGMDVSEVVTAGPGNGFGNKYCRQGSSSTRLNQLGSEDIAYLALESGTGTISLNGKQTKYHFGSGYWTIPQSTVQNLDAQCAYESDLTGFDTPPVFVAGKSSRYGPDGGWLRRCTLTSNKVSIGVDEDQYQDSERSHVAENYAFVALSYEDETPVLQCFYDDFNRDDLGSDWAIKTLGNSTAPAIESNRMRITPARGNQATSSTYQRLFPAADNFVKVEFDYYAWSPSSGTGGDGVAIILSDASITPQPGSFGGALGYAQRNNGTPGFAGGWMGVGLDEYGNFSNPTEGKIGGPGFRTQSVTIRGSANSSYMYLAGTAANLNPAIDKRPTNTASPNHRYRITVDSRVAGQALVLVERDIKDGNGFQILVPEFDARNIAGQGGVPDDFYLSITGSTGGANNNHEIDNFEVCSLDSAPVGQLVHHFEFDYSSSPLTCNAEEMTIRACRNANCDLFTDPVTANLIPASMTNGGWVGGNVVNLVNGTATVSLRSNTVSPVTIGVSSSFPSTVAGSNTLCRQGSGALNSASCTLAFAESGFIFDIPDELSNKPSTDILVKAVKQGDAGQACVPAFKSQTKSLNFWSDYAEPTTGTMKVSVKSGSVEKEVGISLATAESMSLNFDENGEAKIDVNYADAGEMQLNARYTGTGDEDGLVMNGSNKFVRRPVGICLESDSCTNCSVSSAKYKRAGEEFDIKVKAMAWQSDTDADICSGNAVTPNFSHDNMLLTHELISPTIAEGGEAGTLGKSEYEQNAGEQVIAQSVSEVGIFTFSVEPKAGGYFGYSIPGATTESIGRFTPYYLTVTPNKPAPQASCGVFTYMDEPFLFKTGAEPKLLVLGKNIDGNETKNYQVENWWKYQNQWTHRAFSNIAGSTLPVLEELDPNSRTVAYLDGTDSEVRSAYLVDGTLRYNRTTALITPFDAVFELSLEVNDLKDTDGICYQQNAAADCTGVTFTDIAKDDNFEMRYGRLVMQNAYGPSSEELRLELGTEYVDANSRWVSNGQDSCSVFDTTTATVVEDTGLVLTPDAGLGAVEGFTNTGGNGKTGSIGLGNSFIYFPAPNAEGEVGLQLHVDKWLQWYWNFDSAALEDPRASAFFGTYRGHDRIIYWREVN</sequence>
<dbReference type="eggNOG" id="COG5571">
    <property type="taxonomic scope" value="Bacteria"/>
</dbReference>
<evidence type="ECO:0000313" key="4">
    <source>
        <dbReference type="Proteomes" id="UP000000753"/>
    </source>
</evidence>
<dbReference type="OrthoDB" id="9790247at2"/>
<dbReference type="HOGENOM" id="CLU_004043_1_0_6"/>
<dbReference type="InterPro" id="IPR035665">
    <property type="entry name" value="VcfQ_lectin"/>
</dbReference>
<dbReference type="RefSeq" id="WP_020910714.1">
    <property type="nucleotide sequence ID" value="NC_011566.1"/>
</dbReference>
<gene>
    <name evidence="3" type="ordered locus">swp_0504</name>
</gene>
<feature type="domain" description="DUF6701" evidence="2">
    <location>
        <begin position="949"/>
        <end position="1544"/>
    </location>
</feature>
<dbReference type="STRING" id="225849.swp_0504"/>
<evidence type="ECO:0000313" key="3">
    <source>
        <dbReference type="EMBL" id="ACJ27333.1"/>
    </source>
</evidence>
<dbReference type="eggNOG" id="COG3210">
    <property type="taxonomic scope" value="Bacteria"/>
</dbReference>
<keyword evidence="1" id="KW-0732">Signal</keyword>
<proteinExistence type="predicted"/>
<accession>B8CI57</accession>
<organism evidence="3 4">
    <name type="scientific">Shewanella piezotolerans (strain WP3 / JCM 13877)</name>
    <dbReference type="NCBI Taxonomy" id="225849"/>
    <lineage>
        <taxon>Bacteria</taxon>
        <taxon>Pseudomonadati</taxon>
        <taxon>Pseudomonadota</taxon>
        <taxon>Gammaproteobacteria</taxon>
        <taxon>Alteromonadales</taxon>
        <taxon>Shewanellaceae</taxon>
        <taxon>Shewanella</taxon>
    </lineage>
</organism>
<evidence type="ECO:0000259" key="2">
    <source>
        <dbReference type="Pfam" id="PF20419"/>
    </source>
</evidence>
<name>B8CI57_SHEPW</name>
<evidence type="ECO:0000256" key="1">
    <source>
        <dbReference type="SAM" id="SignalP"/>
    </source>
</evidence>
<dbReference type="Gene3D" id="2.60.120.200">
    <property type="match status" value="1"/>
</dbReference>
<dbReference type="SUPFAM" id="SSF49899">
    <property type="entry name" value="Concanavalin A-like lectins/glucanases"/>
    <property type="match status" value="1"/>
</dbReference>
<dbReference type="Proteomes" id="UP000000753">
    <property type="component" value="Chromosome"/>
</dbReference>
<dbReference type="InterPro" id="IPR046524">
    <property type="entry name" value="DUF6701"/>
</dbReference>
<feature type="chain" id="PRO_5002866636" description="DUF6701 domain-containing protein" evidence="1">
    <location>
        <begin position="24"/>
        <end position="1545"/>
    </location>
</feature>
<feature type="signal peptide" evidence="1">
    <location>
        <begin position="1"/>
        <end position="23"/>
    </location>
</feature>